<protein>
    <submittedName>
        <fullName evidence="2">Uncharacterized protein</fullName>
    </submittedName>
</protein>
<evidence type="ECO:0000313" key="3">
    <source>
        <dbReference type="Proteomes" id="UP001497522"/>
    </source>
</evidence>
<gene>
    <name evidence="2" type="ORF">CSSPJE1EN2_LOCUS9600</name>
</gene>
<keyword evidence="3" id="KW-1185">Reference proteome</keyword>
<sequence>MPIEVAPTGNVPSPEIAGLSRETTVKLKILLHFIKGKISLSPMETVLMIPGELEHLESLVKLARRKKDAETMVDQIGAIVDVERGLIRVRRGPGTNVEVLPLTMVNLLQNVNSEAMERDATITLESASSRTLKVDLEKMSLCDPVATEQTNAPMSDSDTNADDDNDGGFSRWSQLMTSLSSETPSLKNWC</sequence>
<feature type="region of interest" description="Disordered" evidence="1">
    <location>
        <begin position="147"/>
        <end position="171"/>
    </location>
</feature>
<organism evidence="2 3">
    <name type="scientific">Sphagnum jensenii</name>
    <dbReference type="NCBI Taxonomy" id="128206"/>
    <lineage>
        <taxon>Eukaryota</taxon>
        <taxon>Viridiplantae</taxon>
        <taxon>Streptophyta</taxon>
        <taxon>Embryophyta</taxon>
        <taxon>Bryophyta</taxon>
        <taxon>Sphagnophytina</taxon>
        <taxon>Sphagnopsida</taxon>
        <taxon>Sphagnales</taxon>
        <taxon>Sphagnaceae</taxon>
        <taxon>Sphagnum</taxon>
    </lineage>
</organism>
<dbReference type="Proteomes" id="UP001497522">
    <property type="component" value="Chromosome 16"/>
</dbReference>
<dbReference type="EMBL" id="OZ023717">
    <property type="protein sequence ID" value="CAK9866605.1"/>
    <property type="molecule type" value="Genomic_DNA"/>
</dbReference>
<proteinExistence type="predicted"/>
<accession>A0ABP1AVM8</accession>
<evidence type="ECO:0000313" key="2">
    <source>
        <dbReference type="EMBL" id="CAK9866605.1"/>
    </source>
</evidence>
<evidence type="ECO:0000256" key="1">
    <source>
        <dbReference type="SAM" id="MobiDB-lite"/>
    </source>
</evidence>
<reference evidence="2" key="1">
    <citation type="submission" date="2024-03" db="EMBL/GenBank/DDBJ databases">
        <authorList>
            <consortium name="ELIXIR-Norway"/>
            <consortium name="Elixir Norway"/>
        </authorList>
    </citation>
    <scope>NUCLEOTIDE SEQUENCE</scope>
</reference>
<name>A0ABP1AVM8_9BRYO</name>